<dbReference type="AlphaFoldDB" id="A0A7C6AA08"/>
<proteinExistence type="predicted"/>
<sequence>MYCRTCGKAIAENAEICVNFASSNLQFASGNTNLSLLTKQTITEYAGFWRRLVAFIIDSFLLYIAGSIIFGKFFLPLIFFKKLFPFGLNKFFFSYIVLGWVYYALMESSVKQATLGKMVLGIIVTDLEGKRISFARATGRHFAKIISGIILYIGFIMAGFTDKKQALHDIIADSLVVKRYK</sequence>
<evidence type="ECO:0000256" key="5">
    <source>
        <dbReference type="ARBA" id="ARBA00023136"/>
    </source>
</evidence>
<evidence type="ECO:0000259" key="7">
    <source>
        <dbReference type="Pfam" id="PF06271"/>
    </source>
</evidence>
<feature type="transmembrane region" description="Helical" evidence="6">
    <location>
        <begin position="141"/>
        <end position="160"/>
    </location>
</feature>
<dbReference type="PANTHER" id="PTHR36115">
    <property type="entry name" value="PROLINE-RICH ANTIGEN HOMOLOG-RELATED"/>
    <property type="match status" value="1"/>
</dbReference>
<evidence type="ECO:0000256" key="4">
    <source>
        <dbReference type="ARBA" id="ARBA00022989"/>
    </source>
</evidence>
<accession>A0A7C6AA08</accession>
<dbReference type="InterPro" id="IPR010432">
    <property type="entry name" value="RDD"/>
</dbReference>
<evidence type="ECO:0000256" key="2">
    <source>
        <dbReference type="ARBA" id="ARBA00022475"/>
    </source>
</evidence>
<dbReference type="Pfam" id="PF06271">
    <property type="entry name" value="RDD"/>
    <property type="match status" value="1"/>
</dbReference>
<organism evidence="8">
    <name type="scientific">candidate division WOR-3 bacterium</name>
    <dbReference type="NCBI Taxonomy" id="2052148"/>
    <lineage>
        <taxon>Bacteria</taxon>
        <taxon>Bacteria division WOR-3</taxon>
    </lineage>
</organism>
<dbReference type="GO" id="GO:0005886">
    <property type="term" value="C:plasma membrane"/>
    <property type="evidence" value="ECO:0007669"/>
    <property type="project" value="UniProtKB-SubCell"/>
</dbReference>
<keyword evidence="4 6" id="KW-1133">Transmembrane helix</keyword>
<comment type="subcellular location">
    <subcellularLocation>
        <location evidence="1">Cell membrane</location>
        <topology evidence="1">Multi-pass membrane protein</topology>
    </subcellularLocation>
</comment>
<evidence type="ECO:0000256" key="1">
    <source>
        <dbReference type="ARBA" id="ARBA00004651"/>
    </source>
</evidence>
<keyword evidence="3 6" id="KW-0812">Transmembrane</keyword>
<gene>
    <name evidence="8" type="ORF">ENW73_06025</name>
</gene>
<dbReference type="EMBL" id="DTLI01000143">
    <property type="protein sequence ID" value="HHS52406.1"/>
    <property type="molecule type" value="Genomic_DNA"/>
</dbReference>
<reference evidence="8" key="1">
    <citation type="journal article" date="2020" name="mSystems">
        <title>Genome- and Community-Level Interaction Insights into Carbon Utilization and Element Cycling Functions of Hydrothermarchaeota in Hydrothermal Sediment.</title>
        <authorList>
            <person name="Zhou Z."/>
            <person name="Liu Y."/>
            <person name="Xu W."/>
            <person name="Pan J."/>
            <person name="Luo Z.H."/>
            <person name="Li M."/>
        </authorList>
    </citation>
    <scope>NUCLEOTIDE SEQUENCE [LARGE SCALE GENOMIC DNA]</scope>
    <source>
        <strain evidence="8">SpSt-876</strain>
    </source>
</reference>
<keyword evidence="2" id="KW-1003">Cell membrane</keyword>
<keyword evidence="5 6" id="KW-0472">Membrane</keyword>
<name>A0A7C6AA08_UNCW3</name>
<evidence type="ECO:0000313" key="8">
    <source>
        <dbReference type="EMBL" id="HHS52406.1"/>
    </source>
</evidence>
<comment type="caution">
    <text evidence="8">The sequence shown here is derived from an EMBL/GenBank/DDBJ whole genome shotgun (WGS) entry which is preliminary data.</text>
</comment>
<evidence type="ECO:0000256" key="3">
    <source>
        <dbReference type="ARBA" id="ARBA00022692"/>
    </source>
</evidence>
<protein>
    <submittedName>
        <fullName evidence="8">RDD family protein</fullName>
    </submittedName>
</protein>
<feature type="transmembrane region" description="Helical" evidence="6">
    <location>
        <begin position="86"/>
        <end position="105"/>
    </location>
</feature>
<dbReference type="InterPro" id="IPR051791">
    <property type="entry name" value="Pra-immunoreactive"/>
</dbReference>
<evidence type="ECO:0000256" key="6">
    <source>
        <dbReference type="SAM" id="Phobius"/>
    </source>
</evidence>
<feature type="domain" description="RDD" evidence="7">
    <location>
        <begin position="45"/>
        <end position="172"/>
    </location>
</feature>